<dbReference type="SMART" id="SM00825">
    <property type="entry name" value="PKS_KS"/>
    <property type="match status" value="3"/>
</dbReference>
<dbReference type="SMART" id="SM00826">
    <property type="entry name" value="PKS_DH"/>
    <property type="match status" value="2"/>
</dbReference>
<dbReference type="PROSITE" id="PS52019">
    <property type="entry name" value="PKS_MFAS_DH"/>
    <property type="match status" value="2"/>
</dbReference>
<dbReference type="InterPro" id="IPR036736">
    <property type="entry name" value="ACP-like_sf"/>
</dbReference>
<dbReference type="FunFam" id="3.40.47.10:FF:000019">
    <property type="entry name" value="Polyketide synthase type I"/>
    <property type="match status" value="2"/>
</dbReference>
<dbReference type="InterPro" id="IPR014030">
    <property type="entry name" value="Ketoacyl_synth_N"/>
</dbReference>
<keyword evidence="5" id="KW-0045">Antibiotic biosynthesis</keyword>
<evidence type="ECO:0000313" key="13">
    <source>
        <dbReference type="EMBL" id="AFV71326.1"/>
    </source>
</evidence>
<keyword evidence="7" id="KW-0012">Acyltransferase</keyword>
<feature type="domain" description="Ketosynthase family 3 (KS3)" evidence="11">
    <location>
        <begin position="896"/>
        <end position="1318"/>
    </location>
</feature>
<dbReference type="InterPro" id="IPR036291">
    <property type="entry name" value="NAD(P)-bd_dom_sf"/>
</dbReference>
<dbReference type="InterPro" id="IPR013968">
    <property type="entry name" value="PKS_KR"/>
</dbReference>
<dbReference type="InterPro" id="IPR018201">
    <property type="entry name" value="Ketoacyl_synth_AS"/>
</dbReference>
<dbReference type="InterPro" id="IPR049900">
    <property type="entry name" value="PKS_mFAS_DH"/>
</dbReference>
<dbReference type="InterPro" id="IPR020807">
    <property type="entry name" value="PKS_DH"/>
</dbReference>
<dbReference type="SMART" id="SM00827">
    <property type="entry name" value="PKS_AT"/>
    <property type="match status" value="3"/>
</dbReference>
<protein>
    <submittedName>
        <fullName evidence="13">PyrA1</fullName>
    </submittedName>
</protein>
<gene>
    <name evidence="13" type="primary">pyrA1</name>
</gene>
<keyword evidence="4" id="KW-0808">Transferase</keyword>
<dbReference type="Pfam" id="PF00550">
    <property type="entry name" value="PP-binding"/>
    <property type="match status" value="3"/>
</dbReference>
<evidence type="ECO:0000256" key="6">
    <source>
        <dbReference type="ARBA" id="ARBA00023268"/>
    </source>
</evidence>
<dbReference type="CDD" id="cd00833">
    <property type="entry name" value="PKS"/>
    <property type="match status" value="3"/>
</dbReference>
<feature type="domain" description="Carrier" evidence="10">
    <location>
        <begin position="4193"/>
        <end position="4268"/>
    </location>
</feature>
<dbReference type="Gene3D" id="3.40.366.10">
    <property type="entry name" value="Malonyl-Coenzyme A Acyl Carrier Protein, domain 2"/>
    <property type="match status" value="3"/>
</dbReference>
<keyword evidence="2" id="KW-0596">Phosphopantetheine</keyword>
<feature type="region of interest" description="Disordered" evidence="9">
    <location>
        <begin position="1319"/>
        <end position="1344"/>
    </location>
</feature>
<name>K7R6G1_STRRG</name>
<dbReference type="PROSITE" id="PS00606">
    <property type="entry name" value="KS3_1"/>
    <property type="match status" value="2"/>
</dbReference>
<dbReference type="InterPro" id="IPR014031">
    <property type="entry name" value="Ketoacyl_synth_C"/>
</dbReference>
<feature type="active site" description="Proton acceptor; for dehydratase activity" evidence="8">
    <location>
        <position position="3539"/>
    </location>
</feature>
<dbReference type="SUPFAM" id="SSF53901">
    <property type="entry name" value="Thiolase-like"/>
    <property type="match status" value="3"/>
</dbReference>
<dbReference type="PROSITE" id="PS52004">
    <property type="entry name" value="KS3_2"/>
    <property type="match status" value="3"/>
</dbReference>
<evidence type="ECO:0000256" key="9">
    <source>
        <dbReference type="SAM" id="MobiDB-lite"/>
    </source>
</evidence>
<dbReference type="InterPro" id="IPR016035">
    <property type="entry name" value="Acyl_Trfase/lysoPLipase"/>
</dbReference>
<dbReference type="PANTHER" id="PTHR43775:SF51">
    <property type="entry name" value="INACTIVE PHENOLPHTHIOCEROL SYNTHESIS POLYKETIDE SYNTHASE TYPE I PKS1-RELATED"/>
    <property type="match status" value="1"/>
</dbReference>
<dbReference type="Pfam" id="PF00698">
    <property type="entry name" value="Acyl_transf_1"/>
    <property type="match status" value="3"/>
</dbReference>
<dbReference type="SUPFAM" id="SSF55048">
    <property type="entry name" value="Probable ACP-binding domain of malonyl-CoA ACP transacylase"/>
    <property type="match status" value="3"/>
</dbReference>
<dbReference type="GO" id="GO:0006633">
    <property type="term" value="P:fatty acid biosynthetic process"/>
    <property type="evidence" value="ECO:0007669"/>
    <property type="project" value="InterPro"/>
</dbReference>
<dbReference type="Gene3D" id="3.10.129.110">
    <property type="entry name" value="Polyketide synthase dehydratase"/>
    <property type="match status" value="2"/>
</dbReference>
<dbReference type="InterPro" id="IPR032821">
    <property type="entry name" value="PKS_assoc"/>
</dbReference>
<dbReference type="FunFam" id="1.10.1200.10:FF:000007">
    <property type="entry name" value="Probable polyketide synthase pks17"/>
    <property type="match status" value="2"/>
</dbReference>
<feature type="domain" description="Ketosynthase family 3 (KS3)" evidence="11">
    <location>
        <begin position="1"/>
        <end position="404"/>
    </location>
</feature>
<dbReference type="GO" id="GO:0031177">
    <property type="term" value="F:phosphopantetheine binding"/>
    <property type="evidence" value="ECO:0007669"/>
    <property type="project" value="InterPro"/>
</dbReference>
<dbReference type="EMBL" id="JX042309">
    <property type="protein sequence ID" value="AFV71326.1"/>
    <property type="molecule type" value="Genomic_DNA"/>
</dbReference>
<dbReference type="Pfam" id="PF02801">
    <property type="entry name" value="Ketoacyl-synt_C"/>
    <property type="match status" value="3"/>
</dbReference>
<dbReference type="InterPro" id="IPR006162">
    <property type="entry name" value="Ppantetheine_attach_site"/>
</dbReference>
<dbReference type="InterPro" id="IPR055123">
    <property type="entry name" value="SpnB-like_Rossmann"/>
</dbReference>
<evidence type="ECO:0000256" key="8">
    <source>
        <dbReference type="PROSITE-ProRule" id="PRU01363"/>
    </source>
</evidence>
<evidence type="ECO:0000259" key="11">
    <source>
        <dbReference type="PROSITE" id="PS52004"/>
    </source>
</evidence>
<feature type="active site" description="Proton donor; for dehydratase activity" evidence="8">
    <location>
        <position position="1992"/>
    </location>
</feature>
<dbReference type="SUPFAM" id="SSF47336">
    <property type="entry name" value="ACP-like"/>
    <property type="match status" value="3"/>
</dbReference>
<dbReference type="InterPro" id="IPR020841">
    <property type="entry name" value="PKS_Beta-ketoAc_synthase_dom"/>
</dbReference>
<comment type="pathway">
    <text evidence="1">Antibiotic biosynthesis.</text>
</comment>
<dbReference type="SMART" id="SM00823">
    <property type="entry name" value="PKS_PP"/>
    <property type="match status" value="3"/>
</dbReference>
<feature type="domain" description="Carrier" evidence="10">
    <location>
        <begin position="2530"/>
        <end position="2605"/>
    </location>
</feature>
<dbReference type="GO" id="GO:0033068">
    <property type="term" value="P:macrolide biosynthetic process"/>
    <property type="evidence" value="ECO:0007669"/>
    <property type="project" value="UniProtKB-ARBA"/>
</dbReference>
<feature type="compositionally biased region" description="Pro residues" evidence="9">
    <location>
        <begin position="1322"/>
        <end position="1334"/>
    </location>
</feature>
<feature type="region of interest" description="N-terminal hotdog fold" evidence="8">
    <location>
        <begin position="3508"/>
        <end position="3627"/>
    </location>
</feature>
<feature type="active site" description="Proton acceptor; for dehydratase activity" evidence="8">
    <location>
        <position position="1828"/>
    </location>
</feature>
<dbReference type="Gene3D" id="3.30.70.3290">
    <property type="match status" value="3"/>
</dbReference>
<dbReference type="InterPro" id="IPR050091">
    <property type="entry name" value="PKS_NRPS_Biosynth_Enz"/>
</dbReference>
<dbReference type="CDD" id="cd08956">
    <property type="entry name" value="KR_3_FAS_SDR_x"/>
    <property type="match status" value="2"/>
</dbReference>
<organism evidence="13">
    <name type="scientific">Streptomyces rugosporus</name>
    <dbReference type="NCBI Taxonomy" id="295838"/>
    <lineage>
        <taxon>Bacteria</taxon>
        <taxon>Bacillati</taxon>
        <taxon>Actinomycetota</taxon>
        <taxon>Actinomycetes</taxon>
        <taxon>Kitasatosporales</taxon>
        <taxon>Streptomycetaceae</taxon>
        <taxon>Streptomyces</taxon>
    </lineage>
</organism>
<dbReference type="Gene3D" id="3.40.50.720">
    <property type="entry name" value="NAD(P)-binding Rossmann-like Domain"/>
    <property type="match status" value="2"/>
</dbReference>
<sequence>MVVAVVGVSCLLPQSPNAEAFWQLLANGREAISEGSGDRWDGLSVRAGLLDRVDGFDAAFFGLGADEAIQMDPQQRLMLELGWAALEDAGIRPDALAGSRTGVFVGSVGDDYAALLARRGATPYTMTGTSRGIIANRVSHAFGLRGPSMTVDAAQASSLVAVHLACESLRGGESTLALAGGVNLIIGGESTARAEEFGALSPDGRCYAFDARANGFVRGEGGVVLVLKPLEAALADGDHVYCVIHGSAVNNDGATALLTQPSAAAQTDVIRLAWQRAGIEPARARYVELHGTGTRVGDPVEAVGLGAAFAAGDRPALRVGSVKTNIGHLEGAAGVAGLLKVALAIKHRRLPASLNYATPNPAIDLQALNLRVQTELGEWPEGELLAGVSSFGMGGTNCHVVVGEAPAAPEISVVPSPVVMVSGKTLPALREQAARVGGFLSGGASPVRVAAALAGRTHHPHRAAITGDLPDALAALATGQPHPHLITGQASAAKVGFVYTGQGTQRPAMAADLYQTYPVFAEALDEVLTHFEPRLRDILLTDDPAIHDTLYTQPALFAVQTALTRLLASFGITPTHVTGHSIGQITAAHTAGVLTLEDAAQLITARAGLMSRLPAGAMATLQASETELGDLPPGVAIAAVNTPHSVVISGDPKAVEDLAQRWQGRLLKVGHAYHSHHLDPLLDEFHTALNGLTFTEPSIPITGNPTTPDYWVHHLRHAVRFTDDVQSMDVTTFLEIGPGKALTNAILHTDAFPTTTTVEGFHRALANLYVTGTTPLVEHAPLPGLPTYPFQHQTYWPGVEAPVVPEEETRRPVSEAVVFEAVAAVLGEESFDADRTFKDLGFDSAASVALRDRLAEATGLRLPASLVYSHPTPAALAAHLRGQAAVPERVEQASDDEAIAIVGMACRYPGGADSPELLWGLVERGVDAIGPFPADRGWDLDGLYDPDPDAAGRSYVREGGFLYDAGQFDAAFFGISPREAKAMDPQQRLLLETAWEALERAGIVPGSLAGQRAGVYVGAMSQDYGPRLHEPADGVDGYLLTGNTTSVASGRIAYTLGLAGPAVTVDTACSSSLVAIHLASRALRQGECSLALAGGVAVMASPGMFVEFSRQRGLAPDGRSKAFSAAADGTSWSEGAGMLVLERLSDARRLGHPVLAVLRGSAVNQDGASNGLTAPSGPAQENVIRQALVDAGLRPDQVDAVEAHGTGTRLGDPIEAEALIAVYGGERAEPLRIGSLKSNIGHTQAAAGVGGVIKMVEAMRRGTLPRTLHAESPTPHVDWSRGAAELLTEARPWPAGVRRAAVSSFGISGTNAHVILELNPATEPPTPTPEPDPTAEPSTPVAANPGPVLVPLSAKSPEALREQAVRLGDLLARTPALTPTALGHALAATRQPFDRRATVVADDRDSALRGLAAVAAGQDAPNVVRGARRPSGGTVFVFPGQGSQWAAMAAELLDASPVFRASIAACEAEMDRYVTWSLEAVLRQEPGAPSLERVDVVQPVLFAMMVSLAELWASVGVRPDAVIGHSQGEIAAACVAGALSLADAVRVVVLRAKALVALAGSGGLVSVPLGAARVEATLARWDGRLHVATVNGPASTVVAGDVEVLDELLAHYAAEGVRARRIQVDYASHSPHVEPIRDAVVGSLLGITPRPAQAVFFSTVTGEPMDTSGMDAAYWYTNMRETVRFEAATRAALAAGNGTFIEVSPHPVLTSAILDTVGDAATVAGTLRRDQGGLHRFLTSVAEVQVAGTAVRWPALLGDGHGRVELPTYPFQRARYWLEPSSAGSAALLGIEAAGHGVLGAVVETAADGRLVLTGSLALGGHPYLADHAVAGTVILPGAAFAELALHAAERAGCAAVEELTLREPLFLPESGAVRLQVSVAPDDAGRRAVTVHSRPESPAGLPWVCHAEGTLTERPAAPPEPFPSWPPRGATPLAADDLYARLVGHGYEYGPAFQGVERAWIAGTDIYADLRLSPAEQEQAGRFAIHPALLDAALHAAEPGGLLGSGPDGTLLPFSWSGVTLWTAGAGAARARWSPGRDGLTLTLADAAGEPILTVDAVRTRPARLEHVDEAARNSLYRVEWRQAQASSEPVADWAVLGELLPGLAPVRRHASLDELLPDLEPVRHASLDALLPDLEPVRHASLDAPVDLPAVVLAPLSGEPRELAGQALALLQRWLAGPSGGSRLVFAVEPGLAASPLHGLVAAAALEHPGRVALLELDGSATTSLVEAALALDEPRLAVRRGEVLVPRLARAEPGRRRELRGTVLITGGTGTLGTILARHLLAEYEVEHLLLVSRRPQPVDLGERVEVAACDVADADELAALLAAIPPERPLRAVVHAAGTLDDAPLEALTADRLDAVLRPKVDGAWNLHRLTEGLDAFVLFSSVVGTIGNAGQSAYAAANSYLDELARHRRAAGLPATSLAWGLWADRSELTGAMTDADVARMARNGVEPLPTPDALALFDAALAAEEPVLVAARLNPAAAEPVPAVLRGLVRRSVRRSGTTPDAPASGGNGQADQVLSLAEGERADAALELVLTHTATVLGHANADREAADRPFKDLGFDSLTAVDLRNRLNAATGLRLPSALVFDHPTPRAVAAHLLAELTGVKEEHAEQVRVVADEPIAIIGMGCRFPGGVRTPEDLWRLLTEERDAIGAFPGERGWNLEELYDPDPARPGTSYTRHGGFLPDAADFDADFFGMNPREALATDPQQRLLLETAWETFEHAGVLPGALRGSRTGVFAGVMYGDYGERLARAPEELEGYLRNGSHGSVASGRVSYTFGLEGPAITVDTACSSSLVALHLAAKALRGGECDLALAGGVTVMATPATFVEFSRQRGLAADGRCKPFAAAADGTGFSEGVGLLLLEKLSDARRNGHRVLAVLRGSAVNQDGASNGLTAPNGPSQQRVIRAALADAGLTVDDVDAVEAHGTGTRLGDPIEAQALLATYGRRSGEPLLLGSVKSNIGHTQAAAGVAGVIKMVQALREGGVPASLHIDAPTPHVDWTAGAVRLADRFTPWPRLDRPRRAGVSSFGVSGTNAHVILEEAPPVDSGGQEPAEPGLPRWALSAKTEAALRAQATRLRAYADARPDLDAHAVGRALLSTRTAFAHRAVVTGQDRAALLDALDALASGTAHPGVVQGTAATGKVVFVFPGQGSQWPEMARELLAGSPVFAAKIEECAAALDPLTGWSLLDLLTQAPGAPSLDRVDVVQPALFAVMVSLAELWLAAGVRPDAVVGHSQGEIAAACVAGALPLRDAARVVALRSGIITALAGTGGMASIPLPVDEVRPALGEQVFVAAVNGPSATVVAGAADAIAALVAGYAEAGVRARLVPVDYASHCQHVEPVRAEILAALDGLEPRRSDVPFYSTVTGEAIDTSGLDAAYWYTNLREVVRFQDATAALLESGHQVFVEVSPHPVLVTSIQESAEAAGARAEVIDSLRRNEGGPERFARSLSRAFTAGVPVTWDDPEPADRLPALPTYPFERRSYWLQAPATSDVRAAGLAEAGHPLLLARTDLPDGGALFSGRPSRAEHAWLADHEVSGSVLLPGAAFVELAAHVAEAVGGGGVAELTVHAPLVLAADEAPGLQIVAGPVTEGRRELTVRSAGQDGEWVTHATGALLADPPPPAAGHASWPPAGAEPVDLRSFYDELDDLGVRYGPAFQGLRAAWRLGDDLFGEIELPDEVDHDGYALHPALLDAALHLVFLKAGTDQVLLPFAWSDAVVHRPGARSALVRMTPGNGEAVAVELADRTGAPIASIGSLTVRPAKEQRLDLLYEVEWTPIQPPAARPGAWGRLGPAVPGSELEEVEAAETVFVWSGGDGDALERTAEVLRLIQEPGDTRTVVVTERAVGAGVTDLDGAPVWGLVRSAQTEQPGRFVLLDLDGGWDPELVAGALATGEPQLAIRDGVVHAARLTRVPPEPPTPVKLAPDRVATTTRPRLDPDGVVLITGGTGTLGRLVADHLTSTYGMRHILPVSRSGGEGAVACDITDREAVRKLLASLDRPLTAVIHCAAVLDDATLPNLTPDALKNVFLPKVDGARHLHELAGDVAAFVLFSSAAGTLGNPGQANYAAANAYLDALAHHRHARGQAATSLAWGLWQDGSGLTDIDRSQLGRLGIAAMTAQEGLALLDAALAGNRPALVPIRWDRARLRDRAADGLLPPLLSGLVPTRNRHEDDLGGRLMRLPENERGDALLDLVCSHAAAVLGHGSARRVDVERGFMDMGFDSLTAVEMRNRLNAATGLRLPTTLVFDHPTPKALADHLHAWVAREPAAPAVPLLAELERLAADPGGLPSDLRATVALKLRDVLAKLGDPVAETVGDRLGDASDEEVFAFIDNELGIS</sequence>
<dbReference type="Pfam" id="PF16197">
    <property type="entry name" value="KAsynt_C_assoc"/>
    <property type="match status" value="3"/>
</dbReference>
<dbReference type="Pfam" id="PF00109">
    <property type="entry name" value="ketoacyl-synt"/>
    <property type="match status" value="3"/>
</dbReference>
<dbReference type="InterPro" id="IPR016039">
    <property type="entry name" value="Thiolase-like"/>
</dbReference>
<dbReference type="Pfam" id="PF08659">
    <property type="entry name" value="KR"/>
    <property type="match status" value="2"/>
</dbReference>
<dbReference type="SMART" id="SM01294">
    <property type="entry name" value="PKS_PP_betabranch"/>
    <property type="match status" value="3"/>
</dbReference>
<dbReference type="InterPro" id="IPR042104">
    <property type="entry name" value="PKS_dehydratase_sf"/>
</dbReference>
<accession>K7R6G1</accession>
<dbReference type="PROSITE" id="PS50075">
    <property type="entry name" value="CARRIER"/>
    <property type="match status" value="3"/>
</dbReference>
<dbReference type="Pfam" id="PF21089">
    <property type="entry name" value="PKS_DH_N"/>
    <property type="match status" value="2"/>
</dbReference>
<dbReference type="Pfam" id="PF14765">
    <property type="entry name" value="PS-DH"/>
    <property type="match status" value="2"/>
</dbReference>
<dbReference type="InterPro" id="IPR049551">
    <property type="entry name" value="PKS_DH_C"/>
</dbReference>
<dbReference type="InterPro" id="IPR001227">
    <property type="entry name" value="Ac_transferase_dom_sf"/>
</dbReference>
<dbReference type="SUPFAM" id="SSF51735">
    <property type="entry name" value="NAD(P)-binding Rossmann-fold domains"/>
    <property type="match status" value="4"/>
</dbReference>
<dbReference type="PANTHER" id="PTHR43775">
    <property type="entry name" value="FATTY ACID SYNTHASE"/>
    <property type="match status" value="1"/>
</dbReference>
<evidence type="ECO:0000259" key="12">
    <source>
        <dbReference type="PROSITE" id="PS52019"/>
    </source>
</evidence>
<feature type="active site" description="Proton donor; for dehydratase activity" evidence="8">
    <location>
        <position position="3698"/>
    </location>
</feature>
<dbReference type="SUPFAM" id="SSF52151">
    <property type="entry name" value="FabD/lysophospholipase-like"/>
    <property type="match status" value="3"/>
</dbReference>
<dbReference type="InterPro" id="IPR049552">
    <property type="entry name" value="PKS_DH_N"/>
</dbReference>
<evidence type="ECO:0000256" key="3">
    <source>
        <dbReference type="ARBA" id="ARBA00022553"/>
    </source>
</evidence>
<feature type="domain" description="PKS/mFAS DH" evidence="12">
    <location>
        <begin position="1796"/>
        <end position="2070"/>
    </location>
</feature>
<dbReference type="InterPro" id="IPR016036">
    <property type="entry name" value="Malonyl_transacylase_ACP-bd"/>
</dbReference>
<evidence type="ECO:0000256" key="2">
    <source>
        <dbReference type="ARBA" id="ARBA00022450"/>
    </source>
</evidence>
<dbReference type="FunFam" id="3.40.366.10:FF:000002">
    <property type="entry name" value="Probable polyketide synthase 2"/>
    <property type="match status" value="2"/>
</dbReference>
<dbReference type="Pfam" id="PF22953">
    <property type="entry name" value="SpnB_Rossmann"/>
    <property type="match status" value="1"/>
</dbReference>
<feature type="region of interest" description="N-terminal hotdog fold" evidence="8">
    <location>
        <begin position="1796"/>
        <end position="1919"/>
    </location>
</feature>
<feature type="domain" description="Ketosynthase family 3 (KS3)" evidence="11">
    <location>
        <begin position="2621"/>
        <end position="3045"/>
    </location>
</feature>
<keyword evidence="6" id="KW-0511">Multifunctional enzyme</keyword>
<dbReference type="InterPro" id="IPR014043">
    <property type="entry name" value="Acyl_transferase_dom"/>
</dbReference>
<proteinExistence type="predicted"/>
<feature type="region of interest" description="C-terminal hotdog fold" evidence="8">
    <location>
        <begin position="1931"/>
        <end position="2070"/>
    </location>
</feature>
<dbReference type="InterPro" id="IPR057326">
    <property type="entry name" value="KR_dom"/>
</dbReference>
<dbReference type="SMART" id="SM00822">
    <property type="entry name" value="PKS_KR"/>
    <property type="match status" value="2"/>
</dbReference>
<keyword evidence="3" id="KW-0597">Phosphoprotein</keyword>
<dbReference type="InterPro" id="IPR020806">
    <property type="entry name" value="PKS_PP-bd"/>
</dbReference>
<evidence type="ECO:0000259" key="10">
    <source>
        <dbReference type="PROSITE" id="PS50075"/>
    </source>
</evidence>
<dbReference type="InterPro" id="IPR009081">
    <property type="entry name" value="PP-bd_ACP"/>
</dbReference>
<feature type="region of interest" description="C-terminal hotdog fold" evidence="8">
    <location>
        <begin position="3639"/>
        <end position="3773"/>
    </location>
</feature>
<reference evidence="13" key="1">
    <citation type="journal article" date="2012" name="Chem. Biol.">
        <title>Quartromicin biosynthesis: two alternative polyketide chains produced by one polyketide synthase assembly line.</title>
        <authorList>
            <person name="He H.Y."/>
            <person name="Pan H.X."/>
            <person name="Wu L.F."/>
            <person name="Zhang B.B."/>
            <person name="Chai H.B."/>
            <person name="Liu W."/>
            <person name="Tang G.L."/>
        </authorList>
    </citation>
    <scope>NUCLEOTIDE SEQUENCE</scope>
    <source>
        <strain evidence="13">NRRL 21084</strain>
    </source>
</reference>
<dbReference type="Gene3D" id="1.10.1200.10">
    <property type="entry name" value="ACP-like"/>
    <property type="match status" value="3"/>
</dbReference>
<dbReference type="GO" id="GO:0004315">
    <property type="term" value="F:3-oxoacyl-[acyl-carrier-protein] synthase activity"/>
    <property type="evidence" value="ECO:0007669"/>
    <property type="project" value="InterPro"/>
</dbReference>
<evidence type="ECO:0000256" key="1">
    <source>
        <dbReference type="ARBA" id="ARBA00004792"/>
    </source>
</evidence>
<dbReference type="GO" id="GO:0004312">
    <property type="term" value="F:fatty acid synthase activity"/>
    <property type="evidence" value="ECO:0007669"/>
    <property type="project" value="TreeGrafter"/>
</dbReference>
<feature type="domain" description="PKS/mFAS DH" evidence="12">
    <location>
        <begin position="3508"/>
        <end position="3773"/>
    </location>
</feature>
<evidence type="ECO:0000256" key="5">
    <source>
        <dbReference type="ARBA" id="ARBA00023194"/>
    </source>
</evidence>
<feature type="domain" description="Carrier" evidence="10">
    <location>
        <begin position="809"/>
        <end position="884"/>
    </location>
</feature>
<evidence type="ECO:0000256" key="7">
    <source>
        <dbReference type="ARBA" id="ARBA00023315"/>
    </source>
</evidence>
<dbReference type="Gene3D" id="3.40.47.10">
    <property type="match status" value="3"/>
</dbReference>
<reference evidence="13" key="2">
    <citation type="journal article" date="2012" name="J. Am. Chem. Soc.">
        <title>Insights into pyrroindomycin biosynthesis reveal a uniform paradigm for tetramate/tetronate formation.</title>
        <authorList>
            <person name="Wu Q."/>
            <person name="Wu Z."/>
            <person name="Qu X."/>
            <person name="Liu W."/>
        </authorList>
    </citation>
    <scope>NUCLEOTIDE SEQUENCE</scope>
    <source>
        <strain evidence="13">NRRL 21084</strain>
    </source>
</reference>
<evidence type="ECO:0000256" key="4">
    <source>
        <dbReference type="ARBA" id="ARBA00022679"/>
    </source>
</evidence>
<dbReference type="PROSITE" id="PS00012">
    <property type="entry name" value="PHOSPHOPANTETHEINE"/>
    <property type="match status" value="2"/>
</dbReference>
<feature type="region of interest" description="Disordered" evidence="9">
    <location>
        <begin position="2498"/>
        <end position="2517"/>
    </location>
</feature>